<sequence>MLKIRKADWLLIAIVLLAVAGYFGGKALFERADAYAAGKLEARITVNGELYKQVPLTQEEQVIDMRTKYGHNVLKVYDNGIRMTVSDAPLPIALKMGFISKPGERIICVPNRVLVEIVSAGSEQPGSETDPLKDGLDAVVN</sequence>
<keyword evidence="2" id="KW-0449">Lipoprotein</keyword>
<name>A0ABQ1GKB2_9BACL</name>
<evidence type="ECO:0000256" key="1">
    <source>
        <dbReference type="SAM" id="MobiDB-lite"/>
    </source>
</evidence>
<dbReference type="EMBL" id="BMHF01000013">
    <property type="protein sequence ID" value="GGA45515.1"/>
    <property type="molecule type" value="Genomic_DNA"/>
</dbReference>
<evidence type="ECO:0000313" key="3">
    <source>
        <dbReference type="Proteomes" id="UP000609323"/>
    </source>
</evidence>
<dbReference type="Gene3D" id="2.60.320.10">
    <property type="entry name" value="N-utilization substance G protein NusG, insert domain"/>
    <property type="match status" value="1"/>
</dbReference>
<proteinExistence type="predicted"/>
<dbReference type="InterPro" id="IPR038690">
    <property type="entry name" value="NusG_2_sf"/>
</dbReference>
<protein>
    <submittedName>
        <fullName evidence="2">Lipoprotein</fullName>
    </submittedName>
</protein>
<comment type="caution">
    <text evidence="2">The sequence shown here is derived from an EMBL/GenBank/DDBJ whole genome shotgun (WGS) entry which is preliminary data.</text>
</comment>
<gene>
    <name evidence="2" type="ORF">GCM10010917_33540</name>
</gene>
<dbReference type="RefSeq" id="WP_094092667.1">
    <property type="nucleotide sequence ID" value="NZ_BMHF01000013.1"/>
</dbReference>
<keyword evidence="3" id="KW-1185">Reference proteome</keyword>
<feature type="region of interest" description="Disordered" evidence="1">
    <location>
        <begin position="122"/>
        <end position="141"/>
    </location>
</feature>
<organism evidence="2 3">
    <name type="scientific">Paenibacillus physcomitrellae</name>
    <dbReference type="NCBI Taxonomy" id="1619311"/>
    <lineage>
        <taxon>Bacteria</taxon>
        <taxon>Bacillati</taxon>
        <taxon>Bacillota</taxon>
        <taxon>Bacilli</taxon>
        <taxon>Bacillales</taxon>
        <taxon>Paenibacillaceae</taxon>
        <taxon>Paenibacillus</taxon>
    </lineage>
</organism>
<dbReference type="CDD" id="cd09911">
    <property type="entry name" value="Lin0431_like"/>
    <property type="match status" value="1"/>
</dbReference>
<reference evidence="3" key="1">
    <citation type="journal article" date="2019" name="Int. J. Syst. Evol. Microbiol.">
        <title>The Global Catalogue of Microorganisms (GCM) 10K type strain sequencing project: providing services to taxonomists for standard genome sequencing and annotation.</title>
        <authorList>
            <consortium name="The Broad Institute Genomics Platform"/>
            <consortium name="The Broad Institute Genome Sequencing Center for Infectious Disease"/>
            <person name="Wu L."/>
            <person name="Ma J."/>
        </authorList>
    </citation>
    <scope>NUCLEOTIDE SEQUENCE [LARGE SCALE GENOMIC DNA]</scope>
    <source>
        <strain evidence="3">CGMCC 1.15044</strain>
    </source>
</reference>
<accession>A0ABQ1GKB2</accession>
<feature type="compositionally biased region" description="Basic and acidic residues" evidence="1">
    <location>
        <begin position="130"/>
        <end position="141"/>
    </location>
</feature>
<dbReference type="Pfam" id="PF07009">
    <property type="entry name" value="NusG_II"/>
    <property type="match status" value="1"/>
</dbReference>
<dbReference type="Proteomes" id="UP000609323">
    <property type="component" value="Unassembled WGS sequence"/>
</dbReference>
<evidence type="ECO:0000313" key="2">
    <source>
        <dbReference type="EMBL" id="GGA45515.1"/>
    </source>
</evidence>